<dbReference type="Proteomes" id="UP000583419">
    <property type="component" value="Unassembled WGS sequence"/>
</dbReference>
<proteinExistence type="predicted"/>
<dbReference type="AlphaFoldDB" id="A0A848D4E9"/>
<comment type="caution">
    <text evidence="1">The sequence shown here is derived from an EMBL/GenBank/DDBJ whole genome shotgun (WGS) entry which is preliminary data.</text>
</comment>
<dbReference type="InterPro" id="IPR055151">
    <property type="entry name" value="GH113"/>
</dbReference>
<organism evidence="1 2">
    <name type="scientific">Bifidobacterium boum</name>
    <dbReference type="NCBI Taxonomy" id="78343"/>
    <lineage>
        <taxon>Bacteria</taxon>
        <taxon>Bacillati</taxon>
        <taxon>Actinomycetota</taxon>
        <taxon>Actinomycetes</taxon>
        <taxon>Bifidobacteriales</taxon>
        <taxon>Bifidobacteriaceae</taxon>
        <taxon>Bifidobacterium</taxon>
    </lineage>
</organism>
<sequence>MASRDWVRGCVLWSWPPVLYSADAAASDRYYEFYNKPAESVIREAFAR</sequence>
<dbReference type="Pfam" id="PF22612">
    <property type="entry name" value="GH113"/>
    <property type="match status" value="1"/>
</dbReference>
<accession>A0A848D4E9</accession>
<evidence type="ECO:0000313" key="1">
    <source>
        <dbReference type="EMBL" id="NMF01670.1"/>
    </source>
</evidence>
<dbReference type="Gene3D" id="3.20.20.80">
    <property type="entry name" value="Glycosidases"/>
    <property type="match status" value="1"/>
</dbReference>
<gene>
    <name evidence="1" type="ORF">HF843_00385</name>
</gene>
<evidence type="ECO:0000313" key="2">
    <source>
        <dbReference type="Proteomes" id="UP000583419"/>
    </source>
</evidence>
<dbReference type="EMBL" id="JABAGJ010000001">
    <property type="protein sequence ID" value="NMF01670.1"/>
    <property type="molecule type" value="Genomic_DNA"/>
</dbReference>
<name>A0A848D4E9_9BIFI</name>
<protein>
    <submittedName>
        <fullName evidence="1">Uncharacterized protein</fullName>
    </submittedName>
</protein>
<reference evidence="1 2" key="1">
    <citation type="submission" date="2020-04" db="EMBL/GenBank/DDBJ databases">
        <authorList>
            <person name="Hitch T.C.A."/>
            <person name="Wylensek D."/>
            <person name="Clavel T."/>
        </authorList>
    </citation>
    <scope>NUCLEOTIDE SEQUENCE [LARGE SCALE GENOMIC DNA]</scope>
    <source>
        <strain evidence="1 2">WCA-130-P53-4B</strain>
    </source>
</reference>